<keyword evidence="1 4" id="KW-0808">Transferase</keyword>
<keyword evidence="5" id="KW-1185">Reference proteome</keyword>
<dbReference type="AlphaFoldDB" id="A0A2U2RJG0"/>
<dbReference type="EMBL" id="QFKX01000003">
    <property type="protein sequence ID" value="PWH05986.1"/>
    <property type="molecule type" value="Genomic_DNA"/>
</dbReference>
<keyword evidence="2" id="KW-0012">Acyltransferase</keyword>
<dbReference type="OrthoDB" id="3173333at2"/>
<organism evidence="4 5">
    <name type="scientific">Brachybacterium endophyticum</name>
    <dbReference type="NCBI Taxonomy" id="2182385"/>
    <lineage>
        <taxon>Bacteria</taxon>
        <taxon>Bacillati</taxon>
        <taxon>Actinomycetota</taxon>
        <taxon>Actinomycetes</taxon>
        <taxon>Micrococcales</taxon>
        <taxon>Dermabacteraceae</taxon>
        <taxon>Brachybacterium</taxon>
    </lineage>
</organism>
<dbReference type="Pfam" id="PF13420">
    <property type="entry name" value="Acetyltransf_4"/>
    <property type="match status" value="1"/>
</dbReference>
<evidence type="ECO:0000313" key="5">
    <source>
        <dbReference type="Proteomes" id="UP000245590"/>
    </source>
</evidence>
<dbReference type="SUPFAM" id="SSF55729">
    <property type="entry name" value="Acyl-CoA N-acyltransferases (Nat)"/>
    <property type="match status" value="1"/>
</dbReference>
<proteinExistence type="predicted"/>
<gene>
    <name evidence="4" type="ORF">DEO23_09180</name>
</gene>
<evidence type="ECO:0000259" key="3">
    <source>
        <dbReference type="PROSITE" id="PS51186"/>
    </source>
</evidence>
<evidence type="ECO:0000313" key="4">
    <source>
        <dbReference type="EMBL" id="PWH05986.1"/>
    </source>
</evidence>
<protein>
    <submittedName>
        <fullName evidence="4">GNAT family N-acetyltransferase</fullName>
    </submittedName>
</protein>
<dbReference type="InterPro" id="IPR000182">
    <property type="entry name" value="GNAT_dom"/>
</dbReference>
<dbReference type="PANTHER" id="PTHR43072:SF23">
    <property type="entry name" value="UPF0039 PROTEIN C11D3.02C"/>
    <property type="match status" value="1"/>
</dbReference>
<name>A0A2U2RJG0_9MICO</name>
<evidence type="ECO:0000256" key="2">
    <source>
        <dbReference type="ARBA" id="ARBA00023315"/>
    </source>
</evidence>
<dbReference type="RefSeq" id="WP_109275733.1">
    <property type="nucleotide sequence ID" value="NZ_QFKX01000003.1"/>
</dbReference>
<sequence length="179" mass="20129">MSDARLIRPASPQDAASCAAIYAHYVRDTAVSFETEPPSEQEMARRIETSTARYAWLVLEEEGAVVGFAFAGAFRPREAYRFTCEVSVYLETEHRGAGRGRALYDALLPRLRERGYRRAIAVVAQPNPASDRLHERLGFTRVGVLENVGRKHGAWHDVAWFQLDLIGGEDPDEEPDEPR</sequence>
<dbReference type="InterPro" id="IPR016181">
    <property type="entry name" value="Acyl_CoA_acyltransferase"/>
</dbReference>
<comment type="caution">
    <text evidence="4">The sequence shown here is derived from an EMBL/GenBank/DDBJ whole genome shotgun (WGS) entry which is preliminary data.</text>
</comment>
<evidence type="ECO:0000256" key="1">
    <source>
        <dbReference type="ARBA" id="ARBA00022679"/>
    </source>
</evidence>
<reference evidence="4 5" key="1">
    <citation type="submission" date="2018-05" db="EMBL/GenBank/DDBJ databases">
        <title>Brachybacterium sp. M1HQ-2T, whole genome shotgun sequence.</title>
        <authorList>
            <person name="Tuo L."/>
        </authorList>
    </citation>
    <scope>NUCLEOTIDE SEQUENCE [LARGE SCALE GENOMIC DNA]</scope>
    <source>
        <strain evidence="4 5">M1HQ-2</strain>
    </source>
</reference>
<accession>A0A2U2RJG0</accession>
<dbReference type="Proteomes" id="UP000245590">
    <property type="component" value="Unassembled WGS sequence"/>
</dbReference>
<dbReference type="PANTHER" id="PTHR43072">
    <property type="entry name" value="N-ACETYLTRANSFERASE"/>
    <property type="match status" value="1"/>
</dbReference>
<dbReference type="PROSITE" id="PS51186">
    <property type="entry name" value="GNAT"/>
    <property type="match status" value="1"/>
</dbReference>
<dbReference type="CDD" id="cd04301">
    <property type="entry name" value="NAT_SF"/>
    <property type="match status" value="1"/>
</dbReference>
<dbReference type="Gene3D" id="3.40.630.30">
    <property type="match status" value="1"/>
</dbReference>
<dbReference type="GO" id="GO:0016747">
    <property type="term" value="F:acyltransferase activity, transferring groups other than amino-acyl groups"/>
    <property type="evidence" value="ECO:0007669"/>
    <property type="project" value="InterPro"/>
</dbReference>
<feature type="domain" description="N-acetyltransferase" evidence="3">
    <location>
        <begin position="5"/>
        <end position="164"/>
    </location>
</feature>